<dbReference type="NCBIfam" id="NF041644">
    <property type="entry name" value="CBO0543_fam"/>
    <property type="match status" value="1"/>
</dbReference>
<accession>A0ABT3X662</accession>
<dbReference type="EMBL" id="JAPMLT010000008">
    <property type="protein sequence ID" value="MCX7571116.1"/>
    <property type="molecule type" value="Genomic_DNA"/>
</dbReference>
<dbReference type="Proteomes" id="UP001208017">
    <property type="component" value="Unassembled WGS sequence"/>
</dbReference>
<feature type="transmembrane region" description="Helical" evidence="1">
    <location>
        <begin position="123"/>
        <end position="141"/>
    </location>
</feature>
<dbReference type="RefSeq" id="WP_267152359.1">
    <property type="nucleotide sequence ID" value="NZ_JAPMLT010000008.1"/>
</dbReference>
<organism evidence="2 3">
    <name type="scientific">Tumebacillus lacus</name>
    <dbReference type="NCBI Taxonomy" id="2995335"/>
    <lineage>
        <taxon>Bacteria</taxon>
        <taxon>Bacillati</taxon>
        <taxon>Bacillota</taxon>
        <taxon>Bacilli</taxon>
        <taxon>Bacillales</taxon>
        <taxon>Alicyclobacillaceae</taxon>
        <taxon>Tumebacillus</taxon>
    </lineage>
</organism>
<dbReference type="InterPro" id="IPR048147">
    <property type="entry name" value="CBO0543-like"/>
</dbReference>
<feature type="transmembrane region" description="Helical" evidence="1">
    <location>
        <begin position="30"/>
        <end position="51"/>
    </location>
</feature>
<protein>
    <submittedName>
        <fullName evidence="2">Uncharacterized protein</fullName>
    </submittedName>
</protein>
<evidence type="ECO:0000256" key="1">
    <source>
        <dbReference type="SAM" id="Phobius"/>
    </source>
</evidence>
<keyword evidence="1" id="KW-0812">Transmembrane</keyword>
<name>A0ABT3X662_9BACL</name>
<evidence type="ECO:0000313" key="3">
    <source>
        <dbReference type="Proteomes" id="UP001208017"/>
    </source>
</evidence>
<keyword evidence="1" id="KW-1133">Transmembrane helix</keyword>
<keyword evidence="3" id="KW-1185">Reference proteome</keyword>
<keyword evidence="1" id="KW-0472">Membrane</keyword>
<evidence type="ECO:0000313" key="2">
    <source>
        <dbReference type="EMBL" id="MCX7571116.1"/>
    </source>
</evidence>
<reference evidence="2 3" key="1">
    <citation type="submission" date="2022-11" db="EMBL/GenBank/DDBJ databases">
        <title>Study of microbial diversity in lake waters.</title>
        <authorList>
            <person name="Zhang J."/>
        </authorList>
    </citation>
    <scope>NUCLEOTIDE SEQUENCE [LARGE SCALE GENOMIC DNA]</scope>
    <source>
        <strain evidence="2 3">DT12</strain>
    </source>
</reference>
<sequence length="152" mass="18250">MHIWLLTATGVLSFLLLADKSRFRELYPGLLFMVYFRFTGQYIFVEILHVWTYKKLSTPFSQIMNIPVFVDLFFYPAMGYLYIQYYPKTRPARLFYAITWATAFTINEQIAVRGGIIEQQAGWHPFLSFLFFMLMLILLIVQHRFYSRRRQT</sequence>
<gene>
    <name evidence="2" type="ORF">OS242_14285</name>
</gene>
<proteinExistence type="predicted"/>
<feature type="transmembrane region" description="Helical" evidence="1">
    <location>
        <begin position="63"/>
        <end position="83"/>
    </location>
</feature>
<comment type="caution">
    <text evidence="2">The sequence shown here is derived from an EMBL/GenBank/DDBJ whole genome shotgun (WGS) entry which is preliminary data.</text>
</comment>